<dbReference type="AlphaFoldDB" id="A0A8H3WW84"/>
<evidence type="ECO:0000256" key="1">
    <source>
        <dbReference type="SAM" id="MobiDB-lite"/>
    </source>
</evidence>
<accession>A0A8H3WW84</accession>
<proteinExistence type="predicted"/>
<feature type="region of interest" description="Disordered" evidence="1">
    <location>
        <begin position="64"/>
        <end position="92"/>
    </location>
</feature>
<dbReference type="Proteomes" id="UP000439903">
    <property type="component" value="Unassembled WGS sequence"/>
</dbReference>
<organism evidence="2 3">
    <name type="scientific">Gigaspora margarita</name>
    <dbReference type="NCBI Taxonomy" id="4874"/>
    <lineage>
        <taxon>Eukaryota</taxon>
        <taxon>Fungi</taxon>
        <taxon>Fungi incertae sedis</taxon>
        <taxon>Mucoromycota</taxon>
        <taxon>Glomeromycotina</taxon>
        <taxon>Glomeromycetes</taxon>
        <taxon>Diversisporales</taxon>
        <taxon>Gigasporaceae</taxon>
        <taxon>Gigaspora</taxon>
    </lineage>
</organism>
<protein>
    <submittedName>
        <fullName evidence="2">Uncharacterized protein</fullName>
    </submittedName>
</protein>
<sequence>MITMVMVMVIREKAKKPDKLEYPPEIVPILEELPKWGLEEVRGWDGPLLRRLLQIILDGKIDSKKQYQRGQQSPNKRRHIRERSVAVAASPT</sequence>
<evidence type="ECO:0000313" key="3">
    <source>
        <dbReference type="Proteomes" id="UP000439903"/>
    </source>
</evidence>
<evidence type="ECO:0000313" key="2">
    <source>
        <dbReference type="EMBL" id="KAF0332807.1"/>
    </source>
</evidence>
<reference evidence="2 3" key="1">
    <citation type="journal article" date="2019" name="Environ. Microbiol.">
        <title>At the nexus of three kingdoms: the genome of the mycorrhizal fungus Gigaspora margarita provides insights into plant, endobacterial and fungal interactions.</title>
        <authorList>
            <person name="Venice F."/>
            <person name="Ghignone S."/>
            <person name="Salvioli di Fossalunga A."/>
            <person name="Amselem J."/>
            <person name="Novero M."/>
            <person name="Xianan X."/>
            <person name="Sedzielewska Toro K."/>
            <person name="Morin E."/>
            <person name="Lipzen A."/>
            <person name="Grigoriev I.V."/>
            <person name="Henrissat B."/>
            <person name="Martin F.M."/>
            <person name="Bonfante P."/>
        </authorList>
    </citation>
    <scope>NUCLEOTIDE SEQUENCE [LARGE SCALE GENOMIC DNA]</scope>
    <source>
        <strain evidence="2 3">BEG34</strain>
    </source>
</reference>
<keyword evidence="3" id="KW-1185">Reference proteome</keyword>
<dbReference type="EMBL" id="WTPW01005631">
    <property type="protein sequence ID" value="KAF0332807.1"/>
    <property type="molecule type" value="Genomic_DNA"/>
</dbReference>
<name>A0A8H3WW84_GIGMA</name>
<comment type="caution">
    <text evidence="2">The sequence shown here is derived from an EMBL/GenBank/DDBJ whole genome shotgun (WGS) entry which is preliminary data.</text>
</comment>
<gene>
    <name evidence="2" type="ORF">F8M41_020506</name>
</gene>